<dbReference type="Gene3D" id="1.10.10.10">
    <property type="entry name" value="Winged helix-like DNA-binding domain superfamily/Winged helix DNA-binding domain"/>
    <property type="match status" value="2"/>
</dbReference>
<name>A0A1M3KXC5_9BACT</name>
<evidence type="ECO:0000256" key="5">
    <source>
        <dbReference type="SAM" id="MobiDB-lite"/>
    </source>
</evidence>
<evidence type="ECO:0000313" key="7">
    <source>
        <dbReference type="Proteomes" id="UP000184233"/>
    </source>
</evidence>
<keyword evidence="3" id="KW-0159">Chromosome partition</keyword>
<dbReference type="InterPro" id="IPR036388">
    <property type="entry name" value="WH-like_DNA-bd_sf"/>
</dbReference>
<evidence type="ECO:0000256" key="4">
    <source>
        <dbReference type="ARBA" id="ARBA00023306"/>
    </source>
</evidence>
<evidence type="ECO:0000256" key="1">
    <source>
        <dbReference type="ARBA" id="ARBA00022490"/>
    </source>
</evidence>
<dbReference type="InterPro" id="IPR005234">
    <property type="entry name" value="ScpB_csome_segregation"/>
</dbReference>
<dbReference type="GO" id="GO:0051301">
    <property type="term" value="P:cell division"/>
    <property type="evidence" value="ECO:0007669"/>
    <property type="project" value="UniProtKB-KW"/>
</dbReference>
<keyword evidence="1" id="KW-0963">Cytoplasm</keyword>
<dbReference type="PANTHER" id="PTHR34298:SF2">
    <property type="entry name" value="SEGREGATION AND CONDENSATION PROTEIN B"/>
    <property type="match status" value="1"/>
</dbReference>
<evidence type="ECO:0000256" key="2">
    <source>
        <dbReference type="ARBA" id="ARBA00022618"/>
    </source>
</evidence>
<feature type="compositionally biased region" description="Polar residues" evidence="5">
    <location>
        <begin position="79"/>
        <end position="89"/>
    </location>
</feature>
<dbReference type="PANTHER" id="PTHR34298">
    <property type="entry name" value="SEGREGATION AND CONDENSATION PROTEIN B"/>
    <property type="match status" value="1"/>
</dbReference>
<reference evidence="6 7" key="1">
    <citation type="submission" date="2016-09" db="EMBL/GenBank/DDBJ databases">
        <title>Genome-resolved meta-omics ties microbial dynamics to process performance in biotechnology for thiocyanate degradation.</title>
        <authorList>
            <person name="Kantor R.S."/>
            <person name="Huddy R.J."/>
            <person name="Iyer R."/>
            <person name="Thomas B.C."/>
            <person name="Brown C.T."/>
            <person name="Anantharaman K."/>
            <person name="Tringe S."/>
            <person name="Hettich R.L."/>
            <person name="Harrison S.T."/>
            <person name="Banfield J.F."/>
        </authorList>
    </citation>
    <scope>NUCLEOTIDE SEQUENCE [LARGE SCALE GENOMIC DNA]</scope>
    <source>
        <strain evidence="6">59-99</strain>
    </source>
</reference>
<dbReference type="Pfam" id="PF04079">
    <property type="entry name" value="SMC_ScpB"/>
    <property type="match status" value="1"/>
</dbReference>
<dbReference type="GO" id="GO:0051304">
    <property type="term" value="P:chromosome separation"/>
    <property type="evidence" value="ECO:0007669"/>
    <property type="project" value="InterPro"/>
</dbReference>
<feature type="compositionally biased region" description="Acidic residues" evidence="5">
    <location>
        <begin position="334"/>
        <end position="344"/>
    </location>
</feature>
<gene>
    <name evidence="6" type="ORF">BGO89_10970</name>
</gene>
<feature type="region of interest" description="Disordered" evidence="5">
    <location>
        <begin position="285"/>
        <end position="367"/>
    </location>
</feature>
<evidence type="ECO:0000313" key="6">
    <source>
        <dbReference type="EMBL" id="OJX57025.1"/>
    </source>
</evidence>
<dbReference type="STRING" id="1895771.BGO89_10970"/>
<protein>
    <submittedName>
        <fullName evidence="6">SMC-Scp complex subunit ScpB</fullName>
    </submittedName>
</protein>
<keyword evidence="2" id="KW-0132">Cell division</keyword>
<dbReference type="SUPFAM" id="SSF46785">
    <property type="entry name" value="Winged helix' DNA-binding domain"/>
    <property type="match status" value="2"/>
</dbReference>
<dbReference type="InterPro" id="IPR036390">
    <property type="entry name" value="WH_DNA-bd_sf"/>
</dbReference>
<dbReference type="Proteomes" id="UP000184233">
    <property type="component" value="Unassembled WGS sequence"/>
</dbReference>
<comment type="caution">
    <text evidence="6">The sequence shown here is derived from an EMBL/GenBank/DDBJ whole genome shotgun (WGS) entry which is preliminary data.</text>
</comment>
<proteinExistence type="predicted"/>
<organism evidence="6 7">
    <name type="scientific">Candidatus Kapaibacterium thiocyanatum</name>
    <dbReference type="NCBI Taxonomy" id="1895771"/>
    <lineage>
        <taxon>Bacteria</taxon>
        <taxon>Pseudomonadati</taxon>
        <taxon>Candidatus Kapaibacteriota</taxon>
        <taxon>Candidatus Kapaibacteriia</taxon>
        <taxon>Candidatus Kapaibacteriales</taxon>
        <taxon>Candidatus Kapaibacteriaceae</taxon>
        <taxon>Candidatus Kapaibacterium</taxon>
    </lineage>
</organism>
<feature type="region of interest" description="Disordered" evidence="5">
    <location>
        <begin position="78"/>
        <end position="101"/>
    </location>
</feature>
<accession>A0A1M3KXC5</accession>
<evidence type="ECO:0000256" key="3">
    <source>
        <dbReference type="ARBA" id="ARBA00022829"/>
    </source>
</evidence>
<dbReference type="EMBL" id="MKVH01000024">
    <property type="protein sequence ID" value="OJX57025.1"/>
    <property type="molecule type" value="Genomic_DNA"/>
</dbReference>
<keyword evidence="4" id="KW-0131">Cell cycle</keyword>
<feature type="compositionally biased region" description="Basic and acidic residues" evidence="5">
    <location>
        <begin position="1"/>
        <end position="12"/>
    </location>
</feature>
<feature type="region of interest" description="Disordered" evidence="5">
    <location>
        <begin position="1"/>
        <end position="28"/>
    </location>
</feature>
<sequence length="367" mass="39717">MSDINEELHESGEAGFPEEPTMDPAVEDDEATGAERLNVPYFFTLGRFDQLRALESLIFASDDPLSARAMHRILVLEDPSQTVPGQQSLPLDGDKPQEPPKPPFQVPVHYFDDLVDEINDDLEKTDRPFRIVKIAGGYQFATTPQHGQLVQRLLKAKNRKRLTQAALETLAIVAYRQPITKAEVDAIRGVNSGEVVNSLTEKQLVAMVGRAETPGKPLLYGTTDDFLRVFGLNSLSDLPKLREIDDLLKTTTTMIDMDDTIQVTTDHRTLRRQISLLLDGDTAEAAADTDANSGAYWHSPDEHGSSEEEGGGVDPGSSPDTEGEGSGEAAVDSGDTEAGGDADSPDGVVGEGPSTEEMSPSDDEEPS</sequence>
<dbReference type="AlphaFoldDB" id="A0A1M3KXC5"/>
<dbReference type="NCBIfam" id="TIGR00281">
    <property type="entry name" value="SMC-Scp complex subunit ScpB"/>
    <property type="match status" value="1"/>
</dbReference>